<comment type="caution">
    <text evidence="1">The sequence shown here is derived from an EMBL/GenBank/DDBJ whole genome shotgun (WGS) entry which is preliminary data.</text>
</comment>
<gene>
    <name evidence="1" type="ORF">CAL29_28070</name>
</gene>
<dbReference type="EMBL" id="NEVM01000005">
    <property type="protein sequence ID" value="OZI31732.1"/>
    <property type="molecule type" value="Genomic_DNA"/>
</dbReference>
<dbReference type="OrthoDB" id="8686982at2"/>
<organism evidence="1 2">
    <name type="scientific">Bordetella genomosp. 10</name>
    <dbReference type="NCBI Taxonomy" id="1416804"/>
    <lineage>
        <taxon>Bacteria</taxon>
        <taxon>Pseudomonadati</taxon>
        <taxon>Pseudomonadota</taxon>
        <taxon>Betaproteobacteria</taxon>
        <taxon>Burkholderiales</taxon>
        <taxon>Alcaligenaceae</taxon>
        <taxon>Bordetella</taxon>
    </lineage>
</organism>
<protein>
    <recommendedName>
        <fullName evidence="3">Phage tail assembly protein</fullName>
    </recommendedName>
</protein>
<name>A0A261S464_9BORD</name>
<dbReference type="Proteomes" id="UP000216020">
    <property type="component" value="Unassembled WGS sequence"/>
</dbReference>
<dbReference type="InterPro" id="IPR014859">
    <property type="entry name" value="Phage_TAC_4"/>
</dbReference>
<evidence type="ECO:0000313" key="1">
    <source>
        <dbReference type="EMBL" id="OZI31732.1"/>
    </source>
</evidence>
<evidence type="ECO:0008006" key="3">
    <source>
        <dbReference type="Google" id="ProtNLM"/>
    </source>
</evidence>
<proteinExistence type="predicted"/>
<dbReference type="RefSeq" id="WP_094856138.1">
    <property type="nucleotide sequence ID" value="NZ_NEVM01000005.1"/>
</dbReference>
<accession>A0A261S464</accession>
<sequence>MAAKIKFTLNPQPTFKHKVKLPIPGADFAEVEFTFRHRSKSEFKEFMEQAKDQEDDAALVMDMACGWELQESFDRENVEKLVENFVGAARAIFTAYVDELIKARVGN</sequence>
<dbReference type="AlphaFoldDB" id="A0A261S464"/>
<keyword evidence="2" id="KW-1185">Reference proteome</keyword>
<evidence type="ECO:0000313" key="2">
    <source>
        <dbReference type="Proteomes" id="UP000216020"/>
    </source>
</evidence>
<dbReference type="Pfam" id="PF08748">
    <property type="entry name" value="Phage_TAC_4"/>
    <property type="match status" value="1"/>
</dbReference>
<reference evidence="2" key="1">
    <citation type="submission" date="2017-05" db="EMBL/GenBank/DDBJ databases">
        <title>Complete and WGS of Bordetella genogroups.</title>
        <authorList>
            <person name="Spilker T."/>
            <person name="Lipuma J."/>
        </authorList>
    </citation>
    <scope>NUCLEOTIDE SEQUENCE [LARGE SCALE GENOMIC DNA]</scope>
    <source>
        <strain evidence="2">AU16122</strain>
    </source>
</reference>